<accession>Q3BN69</accession>
<proteinExistence type="predicted"/>
<sequence length="41" mass="4756">MRFDVTTATWPDHTRQVIADRAKSLSQCRISRKILNRSTPV</sequence>
<dbReference type="Proteomes" id="UP000007069">
    <property type="component" value="Chromosome"/>
</dbReference>
<dbReference type="AlphaFoldDB" id="Q3BN69"/>
<evidence type="ECO:0000313" key="2">
    <source>
        <dbReference type="Proteomes" id="UP000007069"/>
    </source>
</evidence>
<gene>
    <name evidence="1" type="ordered locus">XCV4063</name>
</gene>
<reference evidence="1 2" key="1">
    <citation type="journal article" date="2005" name="J. Bacteriol.">
        <title>Insights into genome plasticity and pathogenicity of the plant pathogenic Bacterium Xanthomonas campestris pv. vesicatoria revealed by the complete genome sequence.</title>
        <authorList>
            <person name="Thieme F."/>
            <person name="Koebnik R."/>
            <person name="Bekel T."/>
            <person name="Berger C."/>
            <person name="Boch J."/>
            <person name="Buettner D."/>
            <person name="Caldana C."/>
            <person name="Gaigalat L."/>
            <person name="Goesmann A."/>
            <person name="Kay S."/>
            <person name="Kirchner O."/>
            <person name="Lanz C."/>
            <person name="Linke B."/>
            <person name="McHardy A.C."/>
            <person name="Meyer F."/>
            <person name="Mittenhuber G."/>
            <person name="Nies D.H."/>
            <person name="Niesbach-Kloesgen U."/>
            <person name="Patschkowski T."/>
            <person name="Rueckert C."/>
            <person name="Rupp O."/>
            <person name="Schneicker S."/>
            <person name="Schuster S.C."/>
            <person name="Vorhoelter F.J."/>
            <person name="Weber E."/>
            <person name="Puehler A."/>
            <person name="Bonas U."/>
            <person name="Bartels D."/>
            <person name="Kaiser O."/>
        </authorList>
    </citation>
    <scope>NUCLEOTIDE SEQUENCE [LARGE SCALE GENOMIC DNA]</scope>
    <source>
        <strain evidence="1 2">85-10</strain>
    </source>
</reference>
<evidence type="ECO:0000313" key="1">
    <source>
        <dbReference type="EMBL" id="CAJ25794.1"/>
    </source>
</evidence>
<name>Q3BN69_XANE5</name>
<dbReference type="EMBL" id="AM039952">
    <property type="protein sequence ID" value="CAJ25794.1"/>
    <property type="molecule type" value="Genomic_DNA"/>
</dbReference>
<dbReference type="KEGG" id="xcv:XCV4063"/>
<organism evidence="2">
    <name type="scientific">Xanthomonas euvesicatoria pv. vesicatoria (strain 85-10)</name>
    <name type="common">Xanthomonas campestris pv. vesicatoria</name>
    <dbReference type="NCBI Taxonomy" id="316273"/>
    <lineage>
        <taxon>Bacteria</taxon>
        <taxon>Pseudomonadati</taxon>
        <taxon>Pseudomonadota</taxon>
        <taxon>Gammaproteobacteria</taxon>
        <taxon>Lysobacterales</taxon>
        <taxon>Lysobacteraceae</taxon>
        <taxon>Xanthomonas</taxon>
    </lineage>
</organism>
<protein>
    <submittedName>
        <fullName evidence="1">Uncharacterized protein</fullName>
    </submittedName>
</protein>
<dbReference type="HOGENOM" id="CLU_3278731_0_0_6"/>